<proteinExistence type="predicted"/>
<sequence length="115" mass="12900">MSQVYEPKQKSAGTGGHPLVATGVFAGFYRHEYGKEEKKYMFFMRLEECVGLPRNDDGQTSIQVSEETCKFVDENFSIGDLVRLPVSVTAYATNKGANVSIYHMKHIAMPMKVTK</sequence>
<protein>
    <submittedName>
        <fullName evidence="1">Uncharacterized protein</fullName>
    </submittedName>
</protein>
<keyword evidence="2" id="KW-1185">Reference proteome</keyword>
<dbReference type="Proteomes" id="UP000832011">
    <property type="component" value="Chromosome"/>
</dbReference>
<evidence type="ECO:0000313" key="1">
    <source>
        <dbReference type="EMBL" id="UOO89818.1"/>
    </source>
</evidence>
<dbReference type="EMBL" id="CP091511">
    <property type="protein sequence ID" value="UOO89818.1"/>
    <property type="molecule type" value="Genomic_DNA"/>
</dbReference>
<gene>
    <name evidence="1" type="ORF">LVJ82_02175</name>
</gene>
<evidence type="ECO:0000313" key="2">
    <source>
        <dbReference type="Proteomes" id="UP000832011"/>
    </source>
</evidence>
<dbReference type="RefSeq" id="WP_147645353.1">
    <property type="nucleotide sequence ID" value="NZ_CABKVG010000007.1"/>
</dbReference>
<organism evidence="1 2">
    <name type="scientific">Vitreoscilla massiliensis</name>
    <dbReference type="NCBI Taxonomy" id="1689272"/>
    <lineage>
        <taxon>Bacteria</taxon>
        <taxon>Pseudomonadati</taxon>
        <taxon>Pseudomonadota</taxon>
        <taxon>Betaproteobacteria</taxon>
        <taxon>Neisseriales</taxon>
        <taxon>Neisseriaceae</taxon>
        <taxon>Vitreoscilla</taxon>
    </lineage>
</organism>
<name>A0ABY4E3A9_9NEIS</name>
<accession>A0ABY4E3A9</accession>
<reference evidence="1 2" key="1">
    <citation type="journal article" date="2022" name="Res Sq">
        <title>Evolution of multicellular longitudinally dividing oral cavity symbionts (Neisseriaceae).</title>
        <authorList>
            <person name="Nyongesa S."/>
            <person name="Weber P."/>
            <person name="Bernet E."/>
            <person name="Pullido F."/>
            <person name="Nieckarz M."/>
            <person name="Delaby M."/>
            <person name="Nieves C."/>
            <person name="Viehboeck T."/>
            <person name="Krause N."/>
            <person name="Rivera-Millot A."/>
            <person name="Nakamura A."/>
            <person name="Vischer N."/>
            <person name="VanNieuwenhze M."/>
            <person name="Brun Y."/>
            <person name="Cava F."/>
            <person name="Bulgheresi S."/>
            <person name="Veyrier F."/>
        </authorList>
    </citation>
    <scope>NUCLEOTIDE SEQUENCE [LARGE SCALE GENOMIC DNA]</scope>
    <source>
        <strain evidence="1 2">SN4</strain>
    </source>
</reference>